<keyword evidence="3" id="KW-1185">Reference proteome</keyword>
<proteinExistence type="predicted"/>
<protein>
    <submittedName>
        <fullName evidence="2 4">Uncharacterized protein</fullName>
    </submittedName>
</protein>
<dbReference type="OrthoDB" id="5233988at2759"/>
<reference evidence="2 4" key="1">
    <citation type="submission" date="2020-01" db="EMBL/GenBank/DDBJ databases">
        <authorList>
            <consortium name="DOE Joint Genome Institute"/>
            <person name="Haridas S."/>
            <person name="Albert R."/>
            <person name="Binder M."/>
            <person name="Bloem J."/>
            <person name="Labutti K."/>
            <person name="Salamov A."/>
            <person name="Andreopoulos B."/>
            <person name="Baker S.E."/>
            <person name="Barry K."/>
            <person name="Bills G."/>
            <person name="Bluhm B.H."/>
            <person name="Cannon C."/>
            <person name="Castanera R."/>
            <person name="Culley D.E."/>
            <person name="Daum C."/>
            <person name="Ezra D."/>
            <person name="Gonzalez J.B."/>
            <person name="Henrissat B."/>
            <person name="Kuo A."/>
            <person name="Liang C."/>
            <person name="Lipzen A."/>
            <person name="Lutzoni F."/>
            <person name="Magnuson J."/>
            <person name="Mondo S."/>
            <person name="Nolan M."/>
            <person name="Ohm R."/>
            <person name="Pangilinan J."/>
            <person name="Park H.-J."/>
            <person name="Ramirez L."/>
            <person name="Alfaro M."/>
            <person name="Sun H."/>
            <person name="Tritt A."/>
            <person name="Yoshinaga Y."/>
            <person name="Zwiers L.-H."/>
            <person name="Turgeon B.G."/>
            <person name="Goodwin S.B."/>
            <person name="Spatafora J.W."/>
            <person name="Crous P.W."/>
            <person name="Grigoriev I.V."/>
        </authorList>
    </citation>
    <scope>NUCLEOTIDE SEQUENCE</scope>
    <source>
        <strain evidence="2 4">CBS 781.70</strain>
    </source>
</reference>
<organism evidence="2">
    <name type="scientific">Eremomyces bilateralis CBS 781.70</name>
    <dbReference type="NCBI Taxonomy" id="1392243"/>
    <lineage>
        <taxon>Eukaryota</taxon>
        <taxon>Fungi</taxon>
        <taxon>Dikarya</taxon>
        <taxon>Ascomycota</taxon>
        <taxon>Pezizomycotina</taxon>
        <taxon>Dothideomycetes</taxon>
        <taxon>Dothideomycetes incertae sedis</taxon>
        <taxon>Eremomycetales</taxon>
        <taxon>Eremomycetaceae</taxon>
        <taxon>Eremomyces</taxon>
    </lineage>
</organism>
<dbReference type="AlphaFoldDB" id="A0A6G1GBS4"/>
<reference evidence="4" key="3">
    <citation type="submission" date="2025-04" db="UniProtKB">
        <authorList>
            <consortium name="RefSeq"/>
        </authorList>
    </citation>
    <scope>IDENTIFICATION</scope>
    <source>
        <strain evidence="4">CBS 781.70</strain>
    </source>
</reference>
<evidence type="ECO:0000313" key="2">
    <source>
        <dbReference type="EMBL" id="KAF1815503.1"/>
    </source>
</evidence>
<accession>A0A6G1GBS4</accession>
<name>A0A6G1GBS4_9PEZI</name>
<reference evidence="4" key="2">
    <citation type="submission" date="2020-04" db="EMBL/GenBank/DDBJ databases">
        <authorList>
            <consortium name="NCBI Genome Project"/>
        </authorList>
    </citation>
    <scope>NUCLEOTIDE SEQUENCE</scope>
    <source>
        <strain evidence="4">CBS 781.70</strain>
    </source>
</reference>
<feature type="chain" id="PRO_5044631977" evidence="1">
    <location>
        <begin position="20"/>
        <end position="179"/>
    </location>
</feature>
<dbReference type="RefSeq" id="XP_033537134.1">
    <property type="nucleotide sequence ID" value="XM_033681019.1"/>
</dbReference>
<dbReference type="GeneID" id="54421589"/>
<evidence type="ECO:0000313" key="3">
    <source>
        <dbReference type="Proteomes" id="UP000504638"/>
    </source>
</evidence>
<feature type="signal peptide" evidence="1">
    <location>
        <begin position="1"/>
        <end position="19"/>
    </location>
</feature>
<dbReference type="EMBL" id="ML975151">
    <property type="protein sequence ID" value="KAF1815503.1"/>
    <property type="molecule type" value="Genomic_DNA"/>
</dbReference>
<keyword evidence="1" id="KW-0732">Signal</keyword>
<gene>
    <name evidence="2 4" type="ORF">P152DRAFT_470936</name>
</gene>
<evidence type="ECO:0000256" key="1">
    <source>
        <dbReference type="SAM" id="SignalP"/>
    </source>
</evidence>
<dbReference type="Proteomes" id="UP000504638">
    <property type="component" value="Unplaced"/>
</dbReference>
<sequence>MQLFLSAISLILFASHASALFTGARPSSTVKSTTISGSAAPTPLSFNPGGPMIPASAPPLSFNPGGPIVPAPTPLSYNPGGPMISASSAPCTSLVFIGMKHRRDAVTSSAPDTDEDGWLGGTCTWHETYVVATSSVDCKGCVLRTVALGHGPVRLCDENVTVATGTETIKACAASATVG</sequence>
<evidence type="ECO:0000313" key="4">
    <source>
        <dbReference type="RefSeq" id="XP_033537134.1"/>
    </source>
</evidence>